<dbReference type="Proteomes" id="UP001152749">
    <property type="component" value="Chromosome"/>
</dbReference>
<protein>
    <recommendedName>
        <fullName evidence="3">Antitoxin SocA-like Panacea domain-containing protein</fullName>
    </recommendedName>
</protein>
<organism evidence="1 2">
    <name type="scientific">Flavobacterium collinsii</name>
    <dbReference type="NCBI Taxonomy" id="1114861"/>
    <lineage>
        <taxon>Bacteria</taxon>
        <taxon>Pseudomonadati</taxon>
        <taxon>Bacteroidota</taxon>
        <taxon>Flavobacteriia</taxon>
        <taxon>Flavobacteriales</taxon>
        <taxon>Flavobacteriaceae</taxon>
        <taxon>Flavobacterium</taxon>
    </lineage>
</organism>
<proteinExistence type="predicted"/>
<evidence type="ECO:0000313" key="2">
    <source>
        <dbReference type="Proteomes" id="UP001152749"/>
    </source>
</evidence>
<evidence type="ECO:0008006" key="3">
    <source>
        <dbReference type="Google" id="ProtNLM"/>
    </source>
</evidence>
<gene>
    <name evidence="1" type="ORF">TRV642_1125</name>
</gene>
<reference evidence="1" key="1">
    <citation type="submission" date="2022-09" db="EMBL/GenBank/DDBJ databases">
        <authorList>
            <person name="Duchaud E."/>
        </authorList>
    </citation>
    <scope>NUCLEOTIDE SEQUENCE</scope>
    <source>
        <strain evidence="1">TRV642</strain>
    </source>
</reference>
<accession>A0A9W4X5K9</accession>
<dbReference type="KEGG" id="fcs:TRV642_1125"/>
<dbReference type="RefSeq" id="WP_263362360.1">
    <property type="nucleotide sequence ID" value="NZ_OX336425.1"/>
</dbReference>
<sequence>MTIKEKTQAFEFVVFKLINWYKLQNSIIDDTQFNLKNDLNKLKVIKLHFFVSAVNSKTNSLLTVFNNFYAMPYGHVESDIYSNWNKFEFYRIENKNLTILRLNLSENDFALSEKLKSEVSEAIDNLTKINSDLINYNSLQLVELSHKWFSWRSMFSYAKSNYRYSEYIPSNLIIEENKTFELSL</sequence>
<dbReference type="EMBL" id="OX336425">
    <property type="protein sequence ID" value="CAI2766139.1"/>
    <property type="molecule type" value="Genomic_DNA"/>
</dbReference>
<evidence type="ECO:0000313" key="1">
    <source>
        <dbReference type="EMBL" id="CAI2766139.1"/>
    </source>
</evidence>
<dbReference type="AlphaFoldDB" id="A0A9W4X5K9"/>
<name>A0A9W4X5K9_9FLAO</name>